<feature type="transmembrane region" description="Helical" evidence="2">
    <location>
        <begin position="95"/>
        <end position="116"/>
    </location>
</feature>
<feature type="region of interest" description="Disordered" evidence="1">
    <location>
        <begin position="1"/>
        <end position="20"/>
    </location>
</feature>
<dbReference type="Pfam" id="PF14325">
    <property type="entry name" value="DUF4383"/>
    <property type="match status" value="1"/>
</dbReference>
<feature type="transmembrane region" description="Helical" evidence="2">
    <location>
        <begin position="128"/>
        <end position="149"/>
    </location>
</feature>
<protein>
    <submittedName>
        <fullName evidence="3">DUF4383 domain-containing protein</fullName>
    </submittedName>
</protein>
<evidence type="ECO:0000256" key="2">
    <source>
        <dbReference type="SAM" id="Phobius"/>
    </source>
</evidence>
<organism evidence="3 4">
    <name type="scientific">Actinophytocola gossypii</name>
    <dbReference type="NCBI Taxonomy" id="2812003"/>
    <lineage>
        <taxon>Bacteria</taxon>
        <taxon>Bacillati</taxon>
        <taxon>Actinomycetota</taxon>
        <taxon>Actinomycetes</taxon>
        <taxon>Pseudonocardiales</taxon>
        <taxon>Pseudonocardiaceae</taxon>
    </lineage>
</organism>
<comment type="caution">
    <text evidence="3">The sequence shown here is derived from an EMBL/GenBank/DDBJ whole genome shotgun (WGS) entry which is preliminary data.</text>
</comment>
<feature type="transmembrane region" description="Helical" evidence="2">
    <location>
        <begin position="32"/>
        <end position="57"/>
    </location>
</feature>
<sequence length="162" mass="16758">MGGGLAPAPPGMPRGMAESKVRSRAGTGPARAVVLVLALVYLVLAVGGVVTVGWGSFGWEDPVTLFGVFGISTLANILHGFIGVVALVAALRGGAYAFAPVAGIAFTAMSAFGIAAKVFRDEGDPLNLTWWNVALYLCSLVACVVVYGLRVRLSRRTADRHG</sequence>
<feature type="transmembrane region" description="Helical" evidence="2">
    <location>
        <begin position="63"/>
        <end position="88"/>
    </location>
</feature>
<keyword evidence="2" id="KW-0472">Membrane</keyword>
<keyword evidence="2" id="KW-0812">Transmembrane</keyword>
<evidence type="ECO:0000256" key="1">
    <source>
        <dbReference type="SAM" id="MobiDB-lite"/>
    </source>
</evidence>
<name>A0ABT2J6J2_9PSEU</name>
<keyword evidence="2" id="KW-1133">Transmembrane helix</keyword>
<accession>A0ABT2J6J2</accession>
<evidence type="ECO:0000313" key="4">
    <source>
        <dbReference type="Proteomes" id="UP001156441"/>
    </source>
</evidence>
<proteinExistence type="predicted"/>
<evidence type="ECO:0000313" key="3">
    <source>
        <dbReference type="EMBL" id="MCT2583469.1"/>
    </source>
</evidence>
<dbReference type="EMBL" id="JAFFZE010000009">
    <property type="protein sequence ID" value="MCT2583469.1"/>
    <property type="molecule type" value="Genomic_DNA"/>
</dbReference>
<reference evidence="3 4" key="1">
    <citation type="submission" date="2021-02" db="EMBL/GenBank/DDBJ databases">
        <title>Actinophytocola xerophila sp. nov., isolated from soil of cotton cropping field.</title>
        <authorList>
            <person name="Huang R."/>
            <person name="Chen X."/>
            <person name="Ge X."/>
            <person name="Liu W."/>
        </authorList>
    </citation>
    <scope>NUCLEOTIDE SEQUENCE [LARGE SCALE GENOMIC DNA]</scope>
    <source>
        <strain evidence="3 4">S1-96</strain>
    </source>
</reference>
<keyword evidence="4" id="KW-1185">Reference proteome</keyword>
<dbReference type="Proteomes" id="UP001156441">
    <property type="component" value="Unassembled WGS sequence"/>
</dbReference>
<gene>
    <name evidence="3" type="ORF">JT362_10110</name>
</gene>